<dbReference type="PROSITE" id="PS50293">
    <property type="entry name" value="TPR_REGION"/>
    <property type="match status" value="1"/>
</dbReference>
<feature type="compositionally biased region" description="Basic and acidic residues" evidence="9">
    <location>
        <begin position="1256"/>
        <end position="1267"/>
    </location>
</feature>
<evidence type="ECO:0000256" key="8">
    <source>
        <dbReference type="PROSITE-ProRule" id="PRU00339"/>
    </source>
</evidence>
<dbReference type="GeneID" id="43581599"/>
<dbReference type="OrthoDB" id="421121at2759"/>
<feature type="repeat" description="TPR" evidence="8">
    <location>
        <begin position="764"/>
        <end position="797"/>
    </location>
</feature>
<dbReference type="Proteomes" id="UP000398389">
    <property type="component" value="Unassembled WGS sequence"/>
</dbReference>
<dbReference type="InterPro" id="IPR011990">
    <property type="entry name" value="TPR-like_helical_dom_sf"/>
</dbReference>
<feature type="repeat" description="TPR" evidence="8">
    <location>
        <begin position="798"/>
        <end position="831"/>
    </location>
</feature>
<feature type="compositionally biased region" description="Low complexity" evidence="9">
    <location>
        <begin position="148"/>
        <end position="160"/>
    </location>
</feature>
<dbReference type="Pfam" id="PF13181">
    <property type="entry name" value="TPR_8"/>
    <property type="match status" value="2"/>
</dbReference>
<dbReference type="Pfam" id="PF13844">
    <property type="entry name" value="Glyco_transf_41"/>
    <property type="match status" value="1"/>
</dbReference>
<feature type="region of interest" description="Disordered" evidence="9">
    <location>
        <begin position="1"/>
        <end position="101"/>
    </location>
</feature>
<evidence type="ECO:0000256" key="1">
    <source>
        <dbReference type="ARBA" id="ARBA00004922"/>
    </source>
</evidence>
<evidence type="ECO:0000256" key="6">
    <source>
        <dbReference type="ARBA" id="ARBA00022737"/>
    </source>
</evidence>
<keyword evidence="7 8" id="KW-0802">TPR repeat</keyword>
<evidence type="ECO:0000256" key="2">
    <source>
        <dbReference type="ARBA" id="ARBA00005386"/>
    </source>
</evidence>
<evidence type="ECO:0000256" key="5">
    <source>
        <dbReference type="ARBA" id="ARBA00022679"/>
    </source>
</evidence>
<feature type="domain" description="O-GlcNAc transferase C-terminal" evidence="10">
    <location>
        <begin position="1068"/>
        <end position="1542"/>
    </location>
</feature>
<dbReference type="PROSITE" id="PS50005">
    <property type="entry name" value="TPR"/>
    <property type="match status" value="3"/>
</dbReference>
<evidence type="ECO:0000256" key="7">
    <source>
        <dbReference type="ARBA" id="ARBA00022803"/>
    </source>
</evidence>
<dbReference type="SMART" id="SM00028">
    <property type="entry name" value="TPR"/>
    <property type="match status" value="5"/>
</dbReference>
<dbReference type="Gene3D" id="3.30.720.150">
    <property type="match status" value="1"/>
</dbReference>
<dbReference type="GO" id="GO:0097363">
    <property type="term" value="F:protein O-acetylglucosaminyltransferase activity"/>
    <property type="evidence" value="ECO:0007669"/>
    <property type="project" value="UniProtKB-EC"/>
</dbReference>
<comment type="pathway">
    <text evidence="1">Protein modification; protein glycosylation.</text>
</comment>
<keyword evidence="12" id="KW-1185">Reference proteome</keyword>
<keyword evidence="6" id="KW-0677">Repeat</keyword>
<dbReference type="Gene3D" id="3.40.50.2000">
    <property type="entry name" value="Glycogen Phosphorylase B"/>
    <property type="match status" value="1"/>
</dbReference>
<gene>
    <name evidence="11" type="ORF">SAPINGB_P002781</name>
</gene>
<feature type="region of interest" description="Disordered" evidence="9">
    <location>
        <begin position="148"/>
        <end position="171"/>
    </location>
</feature>
<feature type="compositionally biased region" description="Basic and acidic residues" evidence="9">
    <location>
        <begin position="609"/>
        <end position="619"/>
    </location>
</feature>
<evidence type="ECO:0000256" key="9">
    <source>
        <dbReference type="SAM" id="MobiDB-lite"/>
    </source>
</evidence>
<feature type="compositionally biased region" description="Polar residues" evidence="9">
    <location>
        <begin position="1237"/>
        <end position="1253"/>
    </location>
</feature>
<dbReference type="EC" id="2.4.1.255" evidence="3"/>
<evidence type="ECO:0000256" key="3">
    <source>
        <dbReference type="ARBA" id="ARBA00011970"/>
    </source>
</evidence>
<dbReference type="SUPFAM" id="SSF48452">
    <property type="entry name" value="TPR-like"/>
    <property type="match status" value="1"/>
</dbReference>
<dbReference type="PANTHER" id="PTHR44998">
    <property type="match status" value="1"/>
</dbReference>
<comment type="similarity">
    <text evidence="2">Belongs to the glycosyltransferase 41 family. O-GlcNAc transferase subfamily.</text>
</comment>
<dbReference type="EMBL" id="CABVLU010000002">
    <property type="protein sequence ID" value="VVT50491.1"/>
    <property type="molecule type" value="Genomic_DNA"/>
</dbReference>
<evidence type="ECO:0000259" key="10">
    <source>
        <dbReference type="Pfam" id="PF13844"/>
    </source>
</evidence>
<dbReference type="GO" id="GO:0006493">
    <property type="term" value="P:protein O-linked glycosylation"/>
    <property type="evidence" value="ECO:0007669"/>
    <property type="project" value="TreeGrafter"/>
</dbReference>
<dbReference type="RefSeq" id="XP_031853390.1">
    <property type="nucleotide sequence ID" value="XM_031997499.1"/>
</dbReference>
<sequence>MGSVQLQKRDSVQSSSSSPSSPRKQVTPDTACLIQKEPRDSHRLNSQQRWDSSFPNSSKSSKDCSMFKGSNPPTNKGKYVPPTDYGQYKEGDISTSPLSQQEQGRNYNFDLRRRQQNPSQKLNHYLHTPADSSAHYKLYEGQEQINSHTHLSSKSHSSPHNTDTDQDGNSTASEYELTAQSYFSSKQDNLQKLESMFELACTTFQQFQQNQINTTILNIVLDCLECWNEVIYTSLTSRSMANGAVNDKHLAQLLAQKKQPNLQSGCRAIFDVIQAHVISLMFSQSSPNGPQPNLLTLYQNSLLIIGNMANALNEHNRALISFQKVLQVSPNSPEANFGIGMVYNTCGQKRYAETYWMEALAARPEYWDAIDQIVTLLNTQKRQDDVLLFLFKTINSLNLNDMKETPHQWWKYLSLHHTLGETYSAKNMFYEAALTFSNLIALALNDDNITPDMLGVSQQVNQGPTTGISSTSFATNAEDGSQLFIPSLITQISRAVKLSEKHVIENTPAAPCDSTHRIFGNNNAAHFKEGGEANSSLFIIPLRHALLCKYYMFPTMGKLPSKANTPEWEKYKADIKVNNGIHIASITKPTKSATSSTKTNSTSESLNTFKDEVKTEKHSLSKQLPSPTSPQEKSKPNNSVTTLQVQQNSVDVVVSNALLNLAKIFQDGICSGIPTRILYLNGNVPTSYDILGLYMLSLSLNPSASTANNIGILLSSLSPEPGTNANANSNTGSKTSSSSSPSKGFFALTMQFYNFGLLLDKRNTHIYTNLGSLLRGQGQAKQAIEMYSKAVECNPTFNIALTNLASALRDQGQIDLSIHYYQKAVECSPDFIEAVSGLANSRSSVCDWKGRGSWGWEKVAVTSEGGLVCGRLDGWVSNVIGIVDKQIKEARRWGIGVIESEIKAFQEGQPSIITQVAQAIGGNSVNLRGTSPQAISTRNHWINIWTSLMNKKDEGTRIVELIEHATAVSQHRWYMDRLKGVEKDASNYPRPKIPSGLPIPLATTILPFHAFTIPFNASQVSQISQRTSIRITVSSLMQGWLPDNVFLPPPPPKPIEGISEKEKELEENNVGKLVVGYISSDFLDHPLAHLMQSVFGFHDRQRIHAIIYATTPSDNSSYRKKIETESHEFKDVSSWNTEQVLKEIQTDGVHILVNLNGFTRGARNDIFAVRPCPVQISLIGFAGSLGGGWCDYLLGDKYSIGYQKENDPEWVYREKIIYMPRSFFVCDHRQSALDSLAQRNKQAQTGEVPSTVSGKDGSESRRFRFLEHQPPAPKMPRVDNVVEERDDDNVSRKAGEADKSVCGSPVSNEKEQSLLLEQMLTTPGDLTWEMENKVRKEVRKILFPKLPQNAFLMGNLNQLYKIDPTTFMVWLQILSKLPHAYLWLLQFPKSGEENLKLAAMRWTNNDRSIVDRIIFTPIAEKSRHILRARACDVFVDTPECNAHTTAADVLWSGTPIVTFPRYKYKMCSRVAASVVAAALPNTQAGQAMAEQLIVGSDEEYQSRLCYFGGSSAGRTRLEEIRRTLFEQREISNFFDTQQWVRDVERGFRQAWRNWVASEKQHIYL</sequence>
<evidence type="ECO:0000256" key="4">
    <source>
        <dbReference type="ARBA" id="ARBA00022676"/>
    </source>
</evidence>
<accession>A0A5E8BH04</accession>
<reference evidence="11 12" key="1">
    <citation type="submission" date="2019-09" db="EMBL/GenBank/DDBJ databases">
        <authorList>
            <person name="Brejova B."/>
        </authorList>
    </citation>
    <scope>NUCLEOTIDE SEQUENCE [LARGE SCALE GENOMIC DNA]</scope>
</reference>
<feature type="compositionally biased region" description="Basic and acidic residues" evidence="9">
    <location>
        <begin position="1276"/>
        <end position="1299"/>
    </location>
</feature>
<dbReference type="PANTHER" id="PTHR44998:SF1">
    <property type="entry name" value="UDP-N-ACETYLGLUCOSAMINE--PEPTIDE N-ACETYLGLUCOSAMINYLTRANSFERASE 110 KDA SUBUNIT"/>
    <property type="match status" value="1"/>
</dbReference>
<feature type="compositionally biased region" description="Polar residues" evidence="9">
    <location>
        <begin position="621"/>
        <end position="640"/>
    </location>
</feature>
<dbReference type="Gene3D" id="3.40.50.11380">
    <property type="match status" value="1"/>
</dbReference>
<name>A0A5E8BH04_9ASCO</name>
<feature type="region of interest" description="Disordered" evidence="9">
    <location>
        <begin position="589"/>
        <end position="640"/>
    </location>
</feature>
<dbReference type="InterPro" id="IPR019734">
    <property type="entry name" value="TPR_rpt"/>
</dbReference>
<keyword evidence="5" id="KW-0808">Transferase</keyword>
<evidence type="ECO:0000313" key="12">
    <source>
        <dbReference type="Proteomes" id="UP000398389"/>
    </source>
</evidence>
<feature type="region of interest" description="Disordered" evidence="9">
    <location>
        <begin position="1237"/>
        <end position="1305"/>
    </location>
</feature>
<organism evidence="11 12">
    <name type="scientific">Magnusiomyces paraingens</name>
    <dbReference type="NCBI Taxonomy" id="2606893"/>
    <lineage>
        <taxon>Eukaryota</taxon>
        <taxon>Fungi</taxon>
        <taxon>Dikarya</taxon>
        <taxon>Ascomycota</taxon>
        <taxon>Saccharomycotina</taxon>
        <taxon>Dipodascomycetes</taxon>
        <taxon>Dipodascales</taxon>
        <taxon>Dipodascaceae</taxon>
        <taxon>Magnusiomyces</taxon>
    </lineage>
</organism>
<feature type="repeat" description="TPR" evidence="8">
    <location>
        <begin position="299"/>
        <end position="332"/>
    </location>
</feature>
<evidence type="ECO:0000313" key="11">
    <source>
        <dbReference type="EMBL" id="VVT50491.1"/>
    </source>
</evidence>
<keyword evidence="4" id="KW-0328">Glycosyltransferase</keyword>
<dbReference type="InterPro" id="IPR029489">
    <property type="entry name" value="OGT/SEC/SPY_C"/>
</dbReference>
<dbReference type="Gene3D" id="1.25.40.10">
    <property type="entry name" value="Tetratricopeptide repeat domain"/>
    <property type="match status" value="3"/>
</dbReference>
<feature type="compositionally biased region" description="Low complexity" evidence="9">
    <location>
        <begin position="589"/>
        <end position="608"/>
    </location>
</feature>
<protein>
    <recommendedName>
        <fullName evidence="3">protein O-GlcNAc transferase</fullName>
        <ecNumber evidence="3">2.4.1.255</ecNumber>
    </recommendedName>
</protein>
<proteinExistence type="inferred from homology"/>